<evidence type="ECO:0000313" key="2">
    <source>
        <dbReference type="Proteomes" id="UP000054721"/>
    </source>
</evidence>
<dbReference type="OrthoDB" id="5932111at2759"/>
<dbReference type="Proteomes" id="UP000054721">
    <property type="component" value="Unassembled WGS sequence"/>
</dbReference>
<protein>
    <submittedName>
        <fullName evidence="1">Uncharacterized protein</fullName>
    </submittedName>
</protein>
<proteinExistence type="predicted"/>
<organism evidence="1 2">
    <name type="scientific">Trichinella nativa</name>
    <dbReference type="NCBI Taxonomy" id="6335"/>
    <lineage>
        <taxon>Eukaryota</taxon>
        <taxon>Metazoa</taxon>
        <taxon>Ecdysozoa</taxon>
        <taxon>Nematoda</taxon>
        <taxon>Enoplea</taxon>
        <taxon>Dorylaimia</taxon>
        <taxon>Trichinellida</taxon>
        <taxon>Trichinellidae</taxon>
        <taxon>Trichinella</taxon>
    </lineage>
</organism>
<comment type="caution">
    <text evidence="1">The sequence shown here is derived from an EMBL/GenBank/DDBJ whole genome shotgun (WGS) entry which is preliminary data.</text>
</comment>
<accession>A0A0V1KS56</accession>
<sequence>MNDILFIHLIYIYINDDEASGLWYVAEYDSKLATPSIPHDFNPTRIIILTIMLLCFYRFQCCASDSHFWFQMHCGKTKLPLGKDMHDKNH</sequence>
<keyword evidence="2" id="KW-1185">Reference proteome</keyword>
<reference evidence="1 2" key="1">
    <citation type="submission" date="2015-05" db="EMBL/GenBank/DDBJ databases">
        <title>Evolution of Trichinella species and genotypes.</title>
        <authorList>
            <person name="Korhonen P.K."/>
            <person name="Edoardo P."/>
            <person name="Giuseppe L.R."/>
            <person name="Gasser R.B."/>
        </authorList>
    </citation>
    <scope>NUCLEOTIDE SEQUENCE [LARGE SCALE GENOMIC DNA]</scope>
    <source>
        <strain evidence="1">ISS10</strain>
    </source>
</reference>
<name>A0A0V1KS56_9BILA</name>
<dbReference type="EMBL" id="JYDW01000274">
    <property type="protein sequence ID" value="KRZ50216.1"/>
    <property type="molecule type" value="Genomic_DNA"/>
</dbReference>
<gene>
    <name evidence="1" type="ORF">T02_9637</name>
</gene>
<dbReference type="AlphaFoldDB" id="A0A0V1KS56"/>
<feature type="non-terminal residue" evidence="1">
    <location>
        <position position="1"/>
    </location>
</feature>
<evidence type="ECO:0000313" key="1">
    <source>
        <dbReference type="EMBL" id="KRZ50216.1"/>
    </source>
</evidence>